<organism evidence="1 2">
    <name type="scientific">Hoylesella oralis ATCC 33269</name>
    <dbReference type="NCBI Taxonomy" id="873533"/>
    <lineage>
        <taxon>Bacteria</taxon>
        <taxon>Pseudomonadati</taxon>
        <taxon>Bacteroidota</taxon>
        <taxon>Bacteroidia</taxon>
        <taxon>Bacteroidales</taxon>
        <taxon>Prevotellaceae</taxon>
        <taxon>Hoylesella</taxon>
    </lineage>
</organism>
<dbReference type="HOGENOM" id="CLU_3255906_0_0_10"/>
<evidence type="ECO:0000313" key="1">
    <source>
        <dbReference type="EMBL" id="EFZ38107.1"/>
    </source>
</evidence>
<dbReference type="Proteomes" id="UP000005580">
    <property type="component" value="Unassembled WGS sequence"/>
</dbReference>
<dbReference type="EMBL" id="AEPE02000002">
    <property type="protein sequence ID" value="EFZ38107.1"/>
    <property type="molecule type" value="Genomic_DNA"/>
</dbReference>
<gene>
    <name evidence="1" type="ORF">HMPREF0663_10476</name>
</gene>
<keyword evidence="2" id="KW-1185">Reference proteome</keyword>
<evidence type="ECO:0000313" key="2">
    <source>
        <dbReference type="Proteomes" id="UP000005580"/>
    </source>
</evidence>
<name>E7RMX6_9BACT</name>
<accession>E7RMX6</accession>
<reference evidence="1" key="1">
    <citation type="submission" date="2011-01" db="EMBL/GenBank/DDBJ databases">
        <authorList>
            <person name="Muzny D."/>
            <person name="Qin X."/>
            <person name="Buhay C."/>
            <person name="Dugan-Rocha S."/>
            <person name="Ding Y."/>
            <person name="Chen G."/>
            <person name="Hawes A."/>
            <person name="Holder M."/>
            <person name="Jhangiani S."/>
            <person name="Johnson A."/>
            <person name="Khan Z."/>
            <person name="Li Z."/>
            <person name="Liu W."/>
            <person name="Liu X."/>
            <person name="Perez L."/>
            <person name="Shen H."/>
            <person name="Wang Q."/>
            <person name="Watt J."/>
            <person name="Xi L."/>
            <person name="Xin Y."/>
            <person name="Zhou J."/>
            <person name="Deng J."/>
            <person name="Jiang H."/>
            <person name="Liu Y."/>
            <person name="Qu J."/>
            <person name="Song X.-Z."/>
            <person name="Zhang L."/>
            <person name="Villasana D."/>
            <person name="Johnson A."/>
            <person name="Liu J."/>
            <person name="Liyanage D."/>
            <person name="Lorensuhewa L."/>
            <person name="Robinson T."/>
            <person name="Song A."/>
            <person name="Song B.-B."/>
            <person name="Dinh H."/>
            <person name="Thornton R."/>
            <person name="Coyle M."/>
            <person name="Francisco L."/>
            <person name="Jackson L."/>
            <person name="Javaid M."/>
            <person name="Korchina V."/>
            <person name="Kovar C."/>
            <person name="Mata R."/>
            <person name="Mathew T."/>
            <person name="Ngo R."/>
            <person name="Nguyen L."/>
            <person name="Nguyen N."/>
            <person name="Okwuonu G."/>
            <person name="Ongeri F."/>
            <person name="Pham C."/>
            <person name="Simmons D."/>
            <person name="Wilczek-Boney K."/>
            <person name="Hale W."/>
            <person name="Jakkamsetti A."/>
            <person name="Pham P."/>
            <person name="Ruth R."/>
            <person name="San Lucas F."/>
            <person name="Warren J."/>
            <person name="Zhang J."/>
            <person name="Zhao Z."/>
            <person name="Zhou C."/>
            <person name="Zhu D."/>
            <person name="Lee S."/>
            <person name="Bess C."/>
            <person name="Blankenburg K."/>
            <person name="Forbes L."/>
            <person name="Fu Q."/>
            <person name="Gubbala S."/>
            <person name="Hirani K."/>
            <person name="Jayaseelan J.C."/>
            <person name="Lara F."/>
            <person name="Munidasa M."/>
            <person name="Palculict T."/>
            <person name="Patil S."/>
            <person name="Pu L.-L."/>
            <person name="Saada N."/>
            <person name="Tang L."/>
            <person name="Weissenberger G."/>
            <person name="Zhu Y."/>
            <person name="Hemphill L."/>
            <person name="Shang Y."/>
            <person name="Youmans B."/>
            <person name="Ayvaz T."/>
            <person name="Ross M."/>
            <person name="Santibanez J."/>
            <person name="Aqrawi P."/>
            <person name="Gross S."/>
            <person name="Joshi V."/>
            <person name="Fowler G."/>
            <person name="Nazareth L."/>
            <person name="Reid J."/>
            <person name="Worley K."/>
            <person name="Petrosino J."/>
            <person name="Highlander S."/>
            <person name="Gibbs R."/>
        </authorList>
    </citation>
    <scope>NUCLEOTIDE SEQUENCE [LARGE SCALE GENOMIC DNA]</scope>
    <source>
        <strain evidence="1">ATCC 33269</strain>
    </source>
</reference>
<sequence>MFVMDRGIFLYLYLPYLLPIDGMPVGDRCIIYYLFTFLFLYL</sequence>
<dbReference type="AlphaFoldDB" id="E7RMX6"/>
<protein>
    <submittedName>
        <fullName evidence="1">Uncharacterized protein</fullName>
    </submittedName>
</protein>
<proteinExistence type="predicted"/>
<comment type="caution">
    <text evidence="1">The sequence shown here is derived from an EMBL/GenBank/DDBJ whole genome shotgun (WGS) entry which is preliminary data.</text>
</comment>